<dbReference type="SUPFAM" id="SSF51905">
    <property type="entry name" value="FAD/NAD(P)-binding domain"/>
    <property type="match status" value="1"/>
</dbReference>
<proteinExistence type="predicted"/>
<evidence type="ECO:0000313" key="3">
    <source>
        <dbReference type="EMBL" id="MFD2474269.1"/>
    </source>
</evidence>
<dbReference type="CDD" id="cd19946">
    <property type="entry name" value="GlpA-like_Fer2_BFD-like"/>
    <property type="match status" value="1"/>
</dbReference>
<dbReference type="Gene3D" id="3.50.50.60">
    <property type="entry name" value="FAD/NAD(P)-binding domain"/>
    <property type="match status" value="3"/>
</dbReference>
<name>A0ABW5HLW1_9PSEU</name>
<dbReference type="Gene3D" id="1.10.10.1100">
    <property type="entry name" value="BFD-like [2Fe-2S]-binding domain"/>
    <property type="match status" value="1"/>
</dbReference>
<feature type="domain" description="FAD/NAD(P)-binding" evidence="2">
    <location>
        <begin position="4"/>
        <end position="316"/>
    </location>
</feature>
<dbReference type="RefSeq" id="WP_378313415.1">
    <property type="nucleotide sequence ID" value="NZ_JBHUKS010000037.1"/>
</dbReference>
<dbReference type="InterPro" id="IPR051691">
    <property type="entry name" value="Metab_Enz_Cyan_OpOx_G3PDH"/>
</dbReference>
<gene>
    <name evidence="3" type="ORF">ACFSVL_43160</name>
</gene>
<dbReference type="InterPro" id="IPR023753">
    <property type="entry name" value="FAD/NAD-binding_dom"/>
</dbReference>
<dbReference type="Pfam" id="PF07992">
    <property type="entry name" value="Pyr_redox_2"/>
    <property type="match status" value="1"/>
</dbReference>
<reference evidence="4" key="1">
    <citation type="journal article" date="2019" name="Int. J. Syst. Evol. Microbiol.">
        <title>The Global Catalogue of Microorganisms (GCM) 10K type strain sequencing project: providing services to taxonomists for standard genome sequencing and annotation.</title>
        <authorList>
            <consortium name="The Broad Institute Genomics Platform"/>
            <consortium name="The Broad Institute Genome Sequencing Center for Infectious Disease"/>
            <person name="Wu L."/>
            <person name="Ma J."/>
        </authorList>
    </citation>
    <scope>NUCLEOTIDE SEQUENCE [LARGE SCALE GENOMIC DNA]</scope>
    <source>
        <strain evidence="4">CGMCC 4.7641</strain>
    </source>
</reference>
<dbReference type="EMBL" id="JBHUKS010000037">
    <property type="protein sequence ID" value="MFD2474269.1"/>
    <property type="molecule type" value="Genomic_DNA"/>
</dbReference>
<dbReference type="InterPro" id="IPR036188">
    <property type="entry name" value="FAD/NAD-bd_sf"/>
</dbReference>
<sequence length="474" mass="49914">MSSYDVVVVGGGPSGLAAAAAASESGLRVALVDASAQIGGQYWRRPSDQEGAKSPGATFESLRRCLIDVDHHPEHQAWLFEPATGDHRLHLAPTHDSVRTEAPPVLRARSLILCPGAYDRQLPIPGWDLPGVMAAGGVQALVKAHGSLPGRRAVVAGTGPFLLPVARQLAEAGAEVVVCDANGLTGWLRTPLDALAVPSKMAEAASYAAAFARHRIPFRARTIVAAIEGSEKVDSVRLRKVDRAGNPTGRGETINGVDLVALGWGFTPSLELVLAAGAATRVDLDESLVAVVDAWQRTDVAGVYAAGEATGVGGALLALAEGEIAGLAAARDHGRPVDRRRAERLQRQVRRGRAFAAAMHRAHPVPAGWQDWLEPDTTVCRCEEVTVQDIRDACQDLGAVDARTAKLLARPGMGWCQGRVCGFASAKLTQDNGKPLCGNDLAPMSQRSIAMPVSLERLASDDLTRMGPDEEGDG</sequence>
<organism evidence="3 4">
    <name type="scientific">Amycolatopsis silviterrae</name>
    <dbReference type="NCBI Taxonomy" id="1656914"/>
    <lineage>
        <taxon>Bacteria</taxon>
        <taxon>Bacillati</taxon>
        <taxon>Actinomycetota</taxon>
        <taxon>Actinomycetes</taxon>
        <taxon>Pseudonocardiales</taxon>
        <taxon>Pseudonocardiaceae</taxon>
        <taxon>Amycolatopsis</taxon>
    </lineage>
</organism>
<protein>
    <submittedName>
        <fullName evidence="3">NAD(P)/FAD-dependent oxidoreductase</fullName>
    </submittedName>
</protein>
<dbReference type="Proteomes" id="UP001597483">
    <property type="component" value="Unassembled WGS sequence"/>
</dbReference>
<dbReference type="PRINTS" id="PR00411">
    <property type="entry name" value="PNDRDTASEI"/>
</dbReference>
<dbReference type="PANTHER" id="PTHR42949">
    <property type="entry name" value="ANAEROBIC GLYCEROL-3-PHOSPHATE DEHYDROGENASE SUBUNIT B"/>
    <property type="match status" value="1"/>
</dbReference>
<comment type="caution">
    <text evidence="3">The sequence shown here is derived from an EMBL/GenBank/DDBJ whole genome shotgun (WGS) entry which is preliminary data.</text>
</comment>
<keyword evidence="1" id="KW-0560">Oxidoreductase</keyword>
<evidence type="ECO:0000256" key="1">
    <source>
        <dbReference type="ARBA" id="ARBA00023002"/>
    </source>
</evidence>
<dbReference type="InterPro" id="IPR017224">
    <property type="entry name" value="Opine_Oxase_asu/HCN_bsu"/>
</dbReference>
<evidence type="ECO:0000259" key="2">
    <source>
        <dbReference type="Pfam" id="PF07992"/>
    </source>
</evidence>
<accession>A0ABW5HLW1</accession>
<dbReference type="PANTHER" id="PTHR42949:SF3">
    <property type="entry name" value="ANAEROBIC GLYCEROL-3-PHOSPHATE DEHYDROGENASE SUBUNIT B"/>
    <property type="match status" value="1"/>
</dbReference>
<evidence type="ECO:0000313" key="4">
    <source>
        <dbReference type="Proteomes" id="UP001597483"/>
    </source>
</evidence>
<dbReference type="InterPro" id="IPR041854">
    <property type="entry name" value="BFD-like_2Fe2S-bd_dom_sf"/>
</dbReference>
<dbReference type="PRINTS" id="PR00368">
    <property type="entry name" value="FADPNR"/>
</dbReference>
<keyword evidence="4" id="KW-1185">Reference proteome</keyword>
<dbReference type="PIRSF" id="PIRSF037495">
    <property type="entry name" value="Opine_OX_OoxA/HcnB"/>
    <property type="match status" value="1"/>
</dbReference>